<keyword evidence="3" id="KW-1185">Reference proteome</keyword>
<dbReference type="EC" id="4.1.3.6" evidence="1"/>
<proteinExistence type="predicted"/>
<dbReference type="EMBL" id="JAOWLA010000003">
    <property type="protein sequence ID" value="MCV2864104.1"/>
    <property type="molecule type" value="Genomic_DNA"/>
</dbReference>
<dbReference type="PANTHER" id="PTHR40596">
    <property type="entry name" value="CITRATE LYASE ALPHA CHAIN"/>
    <property type="match status" value="1"/>
</dbReference>
<dbReference type="PIRSF" id="PIRSF009451">
    <property type="entry name" value="Citrt_lyas_alpha"/>
    <property type="match status" value="1"/>
</dbReference>
<keyword evidence="1 2" id="KW-0456">Lyase</keyword>
<evidence type="ECO:0000256" key="1">
    <source>
        <dbReference type="PIRNR" id="PIRNR009451"/>
    </source>
</evidence>
<comment type="catalytic activity">
    <reaction evidence="1">
        <text>citrate = oxaloacetate + acetate</text>
        <dbReference type="Rhea" id="RHEA:10760"/>
        <dbReference type="ChEBI" id="CHEBI:16452"/>
        <dbReference type="ChEBI" id="CHEBI:16947"/>
        <dbReference type="ChEBI" id="CHEBI:30089"/>
        <dbReference type="EC" id="4.1.3.6"/>
    </reaction>
</comment>
<accession>A0ABT2YYZ0</accession>
<dbReference type="SUPFAM" id="SSF100950">
    <property type="entry name" value="NagB/RpiA/CoA transferase-like"/>
    <property type="match status" value="2"/>
</dbReference>
<protein>
    <recommendedName>
        <fullName evidence="1">Citrate lyase alpha chain</fullName>
        <shortName evidence="1">Citrase alpha chain</shortName>
        <ecNumber evidence="1">2.8.3.10</ecNumber>
        <ecNumber evidence="1">4.1.3.6</ecNumber>
    </recommendedName>
    <alternativeName>
        <fullName evidence="1">Citrate (pro-3S)-lyase alpha chain</fullName>
    </alternativeName>
    <alternativeName>
        <fullName evidence="1">Citrate CoA-transferase subunit</fullName>
    </alternativeName>
</protein>
<comment type="catalytic activity">
    <reaction evidence="1">
        <text>citrate + acetyl-CoA = (3S)-citryl-CoA + acetate</text>
        <dbReference type="Rhea" id="RHEA:19405"/>
        <dbReference type="ChEBI" id="CHEBI:16947"/>
        <dbReference type="ChEBI" id="CHEBI:30089"/>
        <dbReference type="ChEBI" id="CHEBI:57288"/>
        <dbReference type="ChEBI" id="CHEBI:57321"/>
        <dbReference type="EC" id="2.8.3.10"/>
    </reaction>
</comment>
<dbReference type="GO" id="GO:0008815">
    <property type="term" value="F:citrate (pro-3S)-lyase activity"/>
    <property type="evidence" value="ECO:0007669"/>
    <property type="project" value="UniProtKB-EC"/>
</dbReference>
<gene>
    <name evidence="2" type="primary">citF</name>
    <name evidence="2" type="ORF">OE647_05030</name>
</gene>
<name>A0ABT2YYZ0_9RHOB</name>
<dbReference type="NCBIfam" id="TIGR01584">
    <property type="entry name" value="citF"/>
    <property type="match status" value="1"/>
</dbReference>
<reference evidence="2 3" key="1">
    <citation type="submission" date="2022-10" db="EMBL/GenBank/DDBJ databases">
        <title>Defluviimonas sp. nov., isolated from ocean surface water.</title>
        <authorList>
            <person name="He W."/>
            <person name="Wang L."/>
            <person name="Zhang D.-F."/>
        </authorList>
    </citation>
    <scope>NUCLEOTIDE SEQUENCE [LARGE SCALE GENOMIC DNA]</scope>
    <source>
        <strain evidence="2 3">WL0075</strain>
    </source>
</reference>
<organism evidence="2 3">
    <name type="scientific">Albidovulum sediminicola</name>
    <dbReference type="NCBI Taxonomy" id="2984331"/>
    <lineage>
        <taxon>Bacteria</taxon>
        <taxon>Pseudomonadati</taxon>
        <taxon>Pseudomonadota</taxon>
        <taxon>Alphaproteobacteria</taxon>
        <taxon>Rhodobacterales</taxon>
        <taxon>Paracoccaceae</taxon>
        <taxon>Albidovulum</taxon>
    </lineage>
</organism>
<keyword evidence="1" id="KW-0963">Cytoplasm</keyword>
<evidence type="ECO:0000313" key="3">
    <source>
        <dbReference type="Proteomes" id="UP001652503"/>
    </source>
</evidence>
<evidence type="ECO:0000313" key="2">
    <source>
        <dbReference type="EMBL" id="MCV2864104.1"/>
    </source>
</evidence>
<comment type="subcellular location">
    <subcellularLocation>
        <location evidence="1">Cytoplasm</location>
    </subcellularLocation>
</comment>
<dbReference type="PANTHER" id="PTHR40596:SF1">
    <property type="entry name" value="CITRATE LYASE ALPHA CHAIN"/>
    <property type="match status" value="1"/>
</dbReference>
<comment type="caution">
    <text evidence="2">The sequence shown here is derived from an EMBL/GenBank/DDBJ whole genome shotgun (WGS) entry which is preliminary data.</text>
</comment>
<dbReference type="EC" id="2.8.3.10" evidence="1"/>
<keyword evidence="1 2" id="KW-0808">Transferase</keyword>
<dbReference type="InterPro" id="IPR037171">
    <property type="entry name" value="NagB/RpiA_transferase-like"/>
</dbReference>
<dbReference type="InterPro" id="IPR006472">
    <property type="entry name" value="Citrate_lyase_asu"/>
</dbReference>
<dbReference type="Gene3D" id="3.40.1080.10">
    <property type="entry name" value="Glutaconate Coenzyme A-transferase"/>
    <property type="match status" value="2"/>
</dbReference>
<dbReference type="Proteomes" id="UP001652503">
    <property type="component" value="Unassembled WGS sequence"/>
</dbReference>
<sequence>MTDRFQLPTMVEGLGRLRATVLASVSKTRRQHLELVVPSLDAAIRELGLRDGAVLSFHHHLRNGDAVLIAVIEAAARAGLRDLHVAASSIFPVHAALVRHIESGVVGGLCTNFLSGPVAEAVSRGALKRPVILRTHGGRARAIESGELCIDAAFVAAPAADPLGNISAVEGPRACGVLGYAQCDALHARKVVAVTDTLVDYPAPRIEISQEHVDLVALVPSLGDSAGIVSGSTRPSEKPADLEMARMAAQVIGASGLLQNGFALQNGAGGTSLATAAAVGRAMAERGVTGSFASGGITGFHVDMLEAGLFRGILDVQCFDLRAIESLRRDARHQPMSASMYANPHQRGAVVDRLDAVVLGATEVDLDFNVNVTTRADGAIMGGSGGHADTAAGAKLAIVTTRLTAAGYPKLVERVGTVTTPGSTIDVIVTEAGIAVNPGREDIRDRLRAAGMQPVEIGDLYRRAQTMSERLPAHPSSERIVAVSEYRDGTISDVIRSL</sequence>
<dbReference type="GO" id="GO:0008814">
    <property type="term" value="F:citrate CoA-transferase activity"/>
    <property type="evidence" value="ECO:0007669"/>
    <property type="project" value="UniProtKB-EC"/>
</dbReference>
<dbReference type="RefSeq" id="WP_263720575.1">
    <property type="nucleotide sequence ID" value="NZ_JAOWLA010000003.1"/>
</dbReference>
<dbReference type="Pfam" id="PF04223">
    <property type="entry name" value="CitF"/>
    <property type="match status" value="1"/>
</dbReference>